<name>A0A397TXP2_9GLOM</name>
<comment type="caution">
    <text evidence="3">The sequence shown here is derived from an EMBL/GenBank/DDBJ whole genome shotgun (WGS) entry which is preliminary data.</text>
</comment>
<dbReference type="PANTHER" id="PTHR21310">
    <property type="entry name" value="AMINOGLYCOSIDE PHOSPHOTRANSFERASE-RELATED-RELATED"/>
    <property type="match status" value="1"/>
</dbReference>
<keyword evidence="3" id="KW-0808">Transferase</keyword>
<accession>A0A397TXP2</accession>
<keyword evidence="4" id="KW-1185">Reference proteome</keyword>
<dbReference type="STRING" id="44941.A0A397TXP2"/>
<gene>
    <name evidence="3" type="ORF">C2G38_2290058</name>
</gene>
<dbReference type="GO" id="GO:0016301">
    <property type="term" value="F:kinase activity"/>
    <property type="evidence" value="ECO:0007669"/>
    <property type="project" value="UniProtKB-KW"/>
</dbReference>
<proteinExistence type="predicted"/>
<dbReference type="Pfam" id="PF01636">
    <property type="entry name" value="APH"/>
    <property type="match status" value="1"/>
</dbReference>
<dbReference type="AlphaFoldDB" id="A0A397TXP2"/>
<organism evidence="3 4">
    <name type="scientific">Gigaspora rosea</name>
    <dbReference type="NCBI Taxonomy" id="44941"/>
    <lineage>
        <taxon>Eukaryota</taxon>
        <taxon>Fungi</taxon>
        <taxon>Fungi incertae sedis</taxon>
        <taxon>Mucoromycota</taxon>
        <taxon>Glomeromycotina</taxon>
        <taxon>Glomeromycetes</taxon>
        <taxon>Diversisporales</taxon>
        <taxon>Gigasporaceae</taxon>
        <taxon>Gigaspora</taxon>
    </lineage>
</organism>
<dbReference type="Proteomes" id="UP000266673">
    <property type="component" value="Unassembled WGS sequence"/>
</dbReference>
<feature type="domain" description="Aminoglycoside phosphotransferase" evidence="2">
    <location>
        <begin position="203"/>
        <end position="249"/>
    </location>
</feature>
<sequence length="518" mass="60583">MSNASGYESDLGNSFVLNANLDALKKSASNVFQVQCTSIQEFNEGGFHKVYILKMEDGKEYIGRLAISVYPQWKTESEVAVMEYIRLNTHIPVPKVYYWNSSVNNPKKFLLKIIDIQLALKKLTFSKIGSIFFDGKNDQFKIGQVIESIFFTGERATLPTMERGPFKTTKEYILAVIRNQMHYYSMFKSTNKQKSLIPKYEELYQLVPKYFQDDGNDTFVLTHIDFHTSNILVKNDEITGVIDWECSGAFPVECLCTYPVWITNNPMIEQTNKKSRENKILQQFFRDEMSRRDPDFIRTMDNIDEEKKEFYSTVFSQEIWKIDDFLNKFRIKRFLMPPPGNVHHCDWCGKTNCRKHSKQCGNCGFVKSIRQKYCKRCKEIDKSIERQSQKQVLNDPKQKKTGGKKKKKKNCRASDIIQTQKSIMKAFQKEHLYAVTINEDFLSYYDSSDEIQYAMKDDLVLKTEKELNVITGDLIIAYKMDKTGKLDKTDALQELKHVTRNNLLHELEADFKFYNYLT</sequence>
<evidence type="ECO:0000256" key="1">
    <source>
        <dbReference type="SAM" id="MobiDB-lite"/>
    </source>
</evidence>
<dbReference type="EMBL" id="QKWP01002586">
    <property type="protein sequence ID" value="RIB02795.1"/>
    <property type="molecule type" value="Genomic_DNA"/>
</dbReference>
<feature type="compositionally biased region" description="Basic residues" evidence="1">
    <location>
        <begin position="399"/>
        <end position="410"/>
    </location>
</feature>
<dbReference type="InterPro" id="IPR011009">
    <property type="entry name" value="Kinase-like_dom_sf"/>
</dbReference>
<dbReference type="InterPro" id="IPR051678">
    <property type="entry name" value="AGP_Transferase"/>
</dbReference>
<protein>
    <submittedName>
        <fullName evidence="3">Kinase-like domain-containing protein</fullName>
    </submittedName>
</protein>
<evidence type="ECO:0000259" key="2">
    <source>
        <dbReference type="Pfam" id="PF01636"/>
    </source>
</evidence>
<dbReference type="InterPro" id="IPR002575">
    <property type="entry name" value="Aminoglycoside_PTrfase"/>
</dbReference>
<feature type="region of interest" description="Disordered" evidence="1">
    <location>
        <begin position="388"/>
        <end position="410"/>
    </location>
</feature>
<dbReference type="Gene3D" id="3.90.1200.10">
    <property type="match status" value="1"/>
</dbReference>
<reference evidence="3 4" key="1">
    <citation type="submission" date="2018-06" db="EMBL/GenBank/DDBJ databases">
        <title>Comparative genomics reveals the genomic features of Rhizophagus irregularis, R. cerebriforme, R. diaphanum and Gigaspora rosea, and their symbiotic lifestyle signature.</title>
        <authorList>
            <person name="Morin E."/>
            <person name="San Clemente H."/>
            <person name="Chen E.C.H."/>
            <person name="De La Providencia I."/>
            <person name="Hainaut M."/>
            <person name="Kuo A."/>
            <person name="Kohler A."/>
            <person name="Murat C."/>
            <person name="Tang N."/>
            <person name="Roy S."/>
            <person name="Loubradou J."/>
            <person name="Henrissat B."/>
            <person name="Grigoriev I.V."/>
            <person name="Corradi N."/>
            <person name="Roux C."/>
            <person name="Martin F.M."/>
        </authorList>
    </citation>
    <scope>NUCLEOTIDE SEQUENCE [LARGE SCALE GENOMIC DNA]</scope>
    <source>
        <strain evidence="3 4">DAOM 194757</strain>
    </source>
</reference>
<keyword evidence="3" id="KW-0418">Kinase</keyword>
<evidence type="ECO:0000313" key="3">
    <source>
        <dbReference type="EMBL" id="RIB02795.1"/>
    </source>
</evidence>
<dbReference type="SUPFAM" id="SSF56112">
    <property type="entry name" value="Protein kinase-like (PK-like)"/>
    <property type="match status" value="1"/>
</dbReference>
<evidence type="ECO:0000313" key="4">
    <source>
        <dbReference type="Proteomes" id="UP000266673"/>
    </source>
</evidence>
<dbReference type="OrthoDB" id="10003767at2759"/>
<dbReference type="PANTHER" id="PTHR21310:SF15">
    <property type="entry name" value="AMINOGLYCOSIDE PHOSPHOTRANSFERASE DOMAIN-CONTAINING PROTEIN"/>
    <property type="match status" value="1"/>
</dbReference>